<dbReference type="Proteomes" id="UP001153069">
    <property type="component" value="Unassembled WGS sequence"/>
</dbReference>
<feature type="compositionally biased region" description="Polar residues" evidence="1">
    <location>
        <begin position="71"/>
        <end position="81"/>
    </location>
</feature>
<evidence type="ECO:0000313" key="2">
    <source>
        <dbReference type="EMBL" id="CAB9531180.1"/>
    </source>
</evidence>
<reference evidence="2" key="1">
    <citation type="submission" date="2020-06" db="EMBL/GenBank/DDBJ databases">
        <authorList>
            <consortium name="Plant Systems Biology data submission"/>
        </authorList>
    </citation>
    <scope>NUCLEOTIDE SEQUENCE</scope>
    <source>
        <strain evidence="2">D6</strain>
    </source>
</reference>
<comment type="caution">
    <text evidence="2">The sequence shown here is derived from an EMBL/GenBank/DDBJ whole genome shotgun (WGS) entry which is preliminary data.</text>
</comment>
<feature type="compositionally biased region" description="Polar residues" evidence="1">
    <location>
        <begin position="14"/>
        <end position="25"/>
    </location>
</feature>
<gene>
    <name evidence="2" type="ORF">SEMRO_3308_G346510.1</name>
</gene>
<protein>
    <submittedName>
        <fullName evidence="2">Uncharacterized protein</fullName>
    </submittedName>
</protein>
<feature type="region of interest" description="Disordered" evidence="1">
    <location>
        <begin position="1"/>
        <end position="25"/>
    </location>
</feature>
<proteinExistence type="predicted"/>
<evidence type="ECO:0000256" key="1">
    <source>
        <dbReference type="SAM" id="MobiDB-lite"/>
    </source>
</evidence>
<organism evidence="2 3">
    <name type="scientific">Seminavis robusta</name>
    <dbReference type="NCBI Taxonomy" id="568900"/>
    <lineage>
        <taxon>Eukaryota</taxon>
        <taxon>Sar</taxon>
        <taxon>Stramenopiles</taxon>
        <taxon>Ochrophyta</taxon>
        <taxon>Bacillariophyta</taxon>
        <taxon>Bacillariophyceae</taxon>
        <taxon>Bacillariophycidae</taxon>
        <taxon>Naviculales</taxon>
        <taxon>Naviculaceae</taxon>
        <taxon>Seminavis</taxon>
    </lineage>
</organism>
<sequence>MSENQEKEAPPSTVPSCTSVGAGSNNDDDALLFRKIVEMRLGPNGSGSVVVDRSPDALSAGGEDLEKGHCSSPTRQQQEDISLSNDDDLNLLDVVAA</sequence>
<feature type="region of interest" description="Disordered" evidence="1">
    <location>
        <begin position="42"/>
        <end position="85"/>
    </location>
</feature>
<dbReference type="EMBL" id="CAICTM010003306">
    <property type="protein sequence ID" value="CAB9531180.1"/>
    <property type="molecule type" value="Genomic_DNA"/>
</dbReference>
<name>A0A9N8F379_9STRA</name>
<accession>A0A9N8F379</accession>
<dbReference type="AlphaFoldDB" id="A0A9N8F379"/>
<keyword evidence="3" id="KW-1185">Reference proteome</keyword>
<evidence type="ECO:0000313" key="3">
    <source>
        <dbReference type="Proteomes" id="UP001153069"/>
    </source>
</evidence>
<feature type="non-terminal residue" evidence="2">
    <location>
        <position position="97"/>
    </location>
</feature>